<feature type="transmembrane region" description="Helical" evidence="9">
    <location>
        <begin position="78"/>
        <end position="96"/>
    </location>
</feature>
<evidence type="ECO:0000256" key="6">
    <source>
        <dbReference type="ARBA" id="ARBA00022989"/>
    </source>
</evidence>
<feature type="transmembrane region" description="Helical" evidence="9">
    <location>
        <begin position="45"/>
        <end position="66"/>
    </location>
</feature>
<sequence length="438" mass="44480">MTLPSAAPKHKLGLIGATALVMGNIIGVGVYMLPASLAPFGWNTITGWGITLSGSLCLAWVFAVLARHLPHAGGATGILGMALGPAPAFVTAWGYWVSAAVSNAAICIGGVSYLGRLVPPLAQSPTLSAITGCAVLWLLTALNSRGLKASGATQVITTVVKLLPFVMVILVTMLLLFTNGMASIAPFDASTLTWTGATGAAALTLYSMLGLECAAMPADVVNNPERTVPRATMLGTILSGLLSLAVTGALVLLMPAAQLALSAAPLADFVTPTLGSAFGVVITVCVIIGAFGALNGWVLVVAELPAALADQQMLPPWWGVRNARGAATNSVVVSGVLASILIALSASPRLSNAYQFVLLLSTSTSLILYLLAPVGALVLARRGVVPRSAGLVIAAVGAIAFALSAYAGAGRDAVLWGLVLTAAGIPLYIVMARRRALT</sequence>
<evidence type="ECO:0000256" key="2">
    <source>
        <dbReference type="ARBA" id="ARBA00008220"/>
    </source>
</evidence>
<dbReference type="Proteomes" id="UP000076404">
    <property type="component" value="Chromosome"/>
</dbReference>
<dbReference type="RefSeq" id="WP_026849859.1">
    <property type="nucleotide sequence ID" value="NZ_CP011454.1"/>
</dbReference>
<organism evidence="10 11">
    <name type="scientific">Gemmatimonas phototrophica</name>
    <dbReference type="NCBI Taxonomy" id="1379270"/>
    <lineage>
        <taxon>Bacteria</taxon>
        <taxon>Pseudomonadati</taxon>
        <taxon>Gemmatimonadota</taxon>
        <taxon>Gemmatimonadia</taxon>
        <taxon>Gemmatimonadales</taxon>
        <taxon>Gemmatimonadaceae</taxon>
        <taxon>Gemmatimonas</taxon>
    </lineage>
</organism>
<keyword evidence="7 9" id="KW-0472">Membrane</keyword>
<dbReference type="InterPro" id="IPR002293">
    <property type="entry name" value="AA/rel_permease1"/>
</dbReference>
<evidence type="ECO:0000256" key="9">
    <source>
        <dbReference type="SAM" id="Phobius"/>
    </source>
</evidence>
<evidence type="ECO:0000256" key="8">
    <source>
        <dbReference type="ARBA" id="ARBA00045636"/>
    </source>
</evidence>
<dbReference type="Pfam" id="PF13520">
    <property type="entry name" value="AA_permease_2"/>
    <property type="match status" value="1"/>
</dbReference>
<dbReference type="InterPro" id="IPR050367">
    <property type="entry name" value="APC_superfamily"/>
</dbReference>
<keyword evidence="6 9" id="KW-1133">Transmembrane helix</keyword>
<feature type="transmembrane region" description="Helical" evidence="9">
    <location>
        <begin position="389"/>
        <end position="407"/>
    </location>
</feature>
<evidence type="ECO:0000313" key="11">
    <source>
        <dbReference type="Proteomes" id="UP000076404"/>
    </source>
</evidence>
<name>A0A143BJ64_9BACT</name>
<evidence type="ECO:0000256" key="1">
    <source>
        <dbReference type="ARBA" id="ARBA00004651"/>
    </source>
</evidence>
<keyword evidence="4" id="KW-1003">Cell membrane</keyword>
<comment type="similarity">
    <text evidence="2">Belongs to the amino acid-polyamine-organocation (APC) superfamily. Basic amino acid/polyamine antiporter (APA) (TC 2.A.3.2) family.</text>
</comment>
<dbReference type="STRING" id="1379270.GEMMAAP_05710"/>
<proteinExistence type="inferred from homology"/>
<keyword evidence="11" id="KW-1185">Reference proteome</keyword>
<feature type="transmembrane region" description="Helical" evidence="9">
    <location>
        <begin position="356"/>
        <end position="380"/>
    </location>
</feature>
<feature type="transmembrane region" description="Helical" evidence="9">
    <location>
        <begin position="323"/>
        <end position="344"/>
    </location>
</feature>
<dbReference type="Gene3D" id="1.20.1740.10">
    <property type="entry name" value="Amino acid/polyamine transporter I"/>
    <property type="match status" value="1"/>
</dbReference>
<accession>A0A143BJ64</accession>
<feature type="transmembrane region" description="Helical" evidence="9">
    <location>
        <begin position="413"/>
        <end position="431"/>
    </location>
</feature>
<comment type="function">
    <text evidence="8">Major component of the acid-resistance (AR) system allowing enteric pathogens to survive the acidic environment in the stomach. Exchanges extracellular arginine for its intracellular decarboxylation product agmatine (Agm) thereby expelling intracellular protons. Probably undergoes several conformational states in order to translocate the substrate across the membrane; keeps the substrate accessible to only 1 side of the membrane at a time by opening and closing 3 membrane-internal gates.</text>
</comment>
<dbReference type="EMBL" id="CP011454">
    <property type="protein sequence ID" value="AMW04474.1"/>
    <property type="molecule type" value="Genomic_DNA"/>
</dbReference>
<dbReference type="PANTHER" id="PTHR42770">
    <property type="entry name" value="AMINO ACID TRANSPORTER-RELATED"/>
    <property type="match status" value="1"/>
</dbReference>
<reference evidence="10 11" key="2">
    <citation type="journal article" date="2016" name="Environ. Microbiol. Rep.">
        <title>Metagenomic evidence for the presence of phototrophic Gemmatimonadetes bacteria in diverse environments.</title>
        <authorList>
            <person name="Zeng Y."/>
            <person name="Baumbach J."/>
            <person name="Barbosa E.G."/>
            <person name="Azevedo V."/>
            <person name="Zhang C."/>
            <person name="Koblizek M."/>
        </authorList>
    </citation>
    <scope>NUCLEOTIDE SEQUENCE [LARGE SCALE GENOMIC DNA]</scope>
    <source>
        <strain evidence="10 11">AP64</strain>
    </source>
</reference>
<feature type="transmembrane region" description="Helical" evidence="9">
    <location>
        <begin position="191"/>
        <end position="211"/>
    </location>
</feature>
<dbReference type="eggNOG" id="COG0531">
    <property type="taxonomic scope" value="Bacteria"/>
</dbReference>
<evidence type="ECO:0000256" key="3">
    <source>
        <dbReference type="ARBA" id="ARBA00021069"/>
    </source>
</evidence>
<feature type="transmembrane region" description="Helical" evidence="9">
    <location>
        <begin position="277"/>
        <end position="302"/>
    </location>
</feature>
<dbReference type="KEGG" id="gph:GEMMAAP_05710"/>
<reference evidence="10 11" key="1">
    <citation type="journal article" date="2014" name="Proc. Natl. Acad. Sci. U.S.A.">
        <title>Functional type 2 photosynthetic reaction centers found in the rare bacterial phylum Gemmatimonadetes.</title>
        <authorList>
            <person name="Zeng Y."/>
            <person name="Feng F."/>
            <person name="Medova H."/>
            <person name="Dean J."/>
            <person name="Koblizek M."/>
        </authorList>
    </citation>
    <scope>NUCLEOTIDE SEQUENCE [LARGE SCALE GENOMIC DNA]</scope>
    <source>
        <strain evidence="10 11">AP64</strain>
    </source>
</reference>
<feature type="transmembrane region" description="Helical" evidence="9">
    <location>
        <begin position="162"/>
        <end position="185"/>
    </location>
</feature>
<dbReference type="PIRSF" id="PIRSF006060">
    <property type="entry name" value="AA_transporter"/>
    <property type="match status" value="1"/>
</dbReference>
<evidence type="ECO:0000256" key="4">
    <source>
        <dbReference type="ARBA" id="ARBA00022475"/>
    </source>
</evidence>
<keyword evidence="5 9" id="KW-0812">Transmembrane</keyword>
<comment type="subcellular location">
    <subcellularLocation>
        <location evidence="1">Cell membrane</location>
        <topology evidence="1">Multi-pass membrane protein</topology>
    </subcellularLocation>
</comment>
<dbReference type="AlphaFoldDB" id="A0A143BJ64"/>
<evidence type="ECO:0000256" key="7">
    <source>
        <dbReference type="ARBA" id="ARBA00023136"/>
    </source>
</evidence>
<feature type="transmembrane region" description="Helical" evidence="9">
    <location>
        <begin position="12"/>
        <end position="33"/>
    </location>
</feature>
<dbReference type="OrthoDB" id="9806937at2"/>
<dbReference type="PANTHER" id="PTHR42770:SF18">
    <property type="entry name" value="ARGININE_AGMATINE ANTIPORTER"/>
    <property type="match status" value="1"/>
</dbReference>
<gene>
    <name evidence="10" type="ORF">GEMMAAP_05710</name>
</gene>
<evidence type="ECO:0000256" key="5">
    <source>
        <dbReference type="ARBA" id="ARBA00022692"/>
    </source>
</evidence>
<feature type="transmembrane region" description="Helical" evidence="9">
    <location>
        <begin position="232"/>
        <end position="257"/>
    </location>
</feature>
<evidence type="ECO:0000313" key="10">
    <source>
        <dbReference type="EMBL" id="AMW04474.1"/>
    </source>
</evidence>
<protein>
    <recommendedName>
        <fullName evidence="3">Arginine/agmatine antiporter</fullName>
    </recommendedName>
</protein>
<dbReference type="GO" id="GO:0022857">
    <property type="term" value="F:transmembrane transporter activity"/>
    <property type="evidence" value="ECO:0007669"/>
    <property type="project" value="InterPro"/>
</dbReference>
<dbReference type="GO" id="GO:0005886">
    <property type="term" value="C:plasma membrane"/>
    <property type="evidence" value="ECO:0007669"/>
    <property type="project" value="UniProtKB-SubCell"/>
</dbReference>
<feature type="transmembrane region" description="Helical" evidence="9">
    <location>
        <begin position="122"/>
        <end position="142"/>
    </location>
</feature>